<dbReference type="RefSeq" id="XP_027187505.1">
    <property type="nucleotide sequence ID" value="XM_027331704.1"/>
</dbReference>
<dbReference type="Proteomes" id="UP000087171">
    <property type="component" value="Chromosome Ca2"/>
</dbReference>
<gene>
    <name evidence="3" type="primary">LOC113785394</name>
</gene>
<keyword evidence="2" id="KW-1185">Reference proteome</keyword>
<reference evidence="2" key="1">
    <citation type="journal article" date="2013" name="Nat. Biotechnol.">
        <title>Draft genome sequence of chickpea (Cicer arietinum) provides a resource for trait improvement.</title>
        <authorList>
            <person name="Varshney R.K."/>
            <person name="Song C."/>
            <person name="Saxena R.K."/>
            <person name="Azam S."/>
            <person name="Yu S."/>
            <person name="Sharpe A.G."/>
            <person name="Cannon S."/>
            <person name="Baek J."/>
            <person name="Rosen B.D."/>
            <person name="Tar'an B."/>
            <person name="Millan T."/>
            <person name="Zhang X."/>
            <person name="Ramsay L.D."/>
            <person name="Iwata A."/>
            <person name="Wang Y."/>
            <person name="Nelson W."/>
            <person name="Farmer A.D."/>
            <person name="Gaur P.M."/>
            <person name="Soderlund C."/>
            <person name="Penmetsa R.V."/>
            <person name="Xu C."/>
            <person name="Bharti A.K."/>
            <person name="He W."/>
            <person name="Winter P."/>
            <person name="Zhao S."/>
            <person name="Hane J.K."/>
            <person name="Carrasquilla-Garcia N."/>
            <person name="Condie J.A."/>
            <person name="Upadhyaya H.D."/>
            <person name="Luo M.C."/>
            <person name="Thudi M."/>
            <person name="Gowda C.L."/>
            <person name="Singh N.P."/>
            <person name="Lichtenzveig J."/>
            <person name="Gali K.K."/>
            <person name="Rubio J."/>
            <person name="Nadarajan N."/>
            <person name="Dolezel J."/>
            <person name="Bansal K.C."/>
            <person name="Xu X."/>
            <person name="Edwards D."/>
            <person name="Zhang G."/>
            <person name="Kahl G."/>
            <person name="Gil J."/>
            <person name="Singh K.B."/>
            <person name="Datta S.K."/>
            <person name="Jackson S.A."/>
            <person name="Wang J."/>
            <person name="Cook D.R."/>
        </authorList>
    </citation>
    <scope>NUCLEOTIDE SEQUENCE [LARGE SCALE GENOMIC DNA]</scope>
    <source>
        <strain evidence="2">cv. CDC Frontier</strain>
    </source>
</reference>
<reference evidence="3" key="2">
    <citation type="submission" date="2025-08" db="UniProtKB">
        <authorList>
            <consortium name="RefSeq"/>
        </authorList>
    </citation>
    <scope>IDENTIFICATION</scope>
    <source>
        <tissue evidence="3">Etiolated seedlings</tissue>
    </source>
</reference>
<sequence length="119" mass="13609">MRDEDEETRSSLFQQLASRHGNNQGKHKWKSEGNNQGEQSRETLSDKFWIGKMNSNGFGSNIMVLDGKNWARWSALMKSLFGAQEVSKIVQDGNEDLVRNPTDAFSYFFNHGYVKISCL</sequence>
<name>A0A3Q7YCK1_CICAR</name>
<proteinExistence type="predicted"/>
<accession>A0A3Q7YCK1</accession>
<feature type="compositionally biased region" description="Polar residues" evidence="1">
    <location>
        <begin position="10"/>
        <end position="24"/>
    </location>
</feature>
<evidence type="ECO:0000313" key="2">
    <source>
        <dbReference type="Proteomes" id="UP000087171"/>
    </source>
</evidence>
<evidence type="ECO:0000256" key="1">
    <source>
        <dbReference type="SAM" id="MobiDB-lite"/>
    </source>
</evidence>
<protein>
    <submittedName>
        <fullName evidence="3">Uncharacterized protein LOC113785394</fullName>
    </submittedName>
</protein>
<evidence type="ECO:0000313" key="3">
    <source>
        <dbReference type="RefSeq" id="XP_027187505.1"/>
    </source>
</evidence>
<organism evidence="2 3">
    <name type="scientific">Cicer arietinum</name>
    <name type="common">Chickpea</name>
    <name type="synonym">Garbanzo</name>
    <dbReference type="NCBI Taxonomy" id="3827"/>
    <lineage>
        <taxon>Eukaryota</taxon>
        <taxon>Viridiplantae</taxon>
        <taxon>Streptophyta</taxon>
        <taxon>Embryophyta</taxon>
        <taxon>Tracheophyta</taxon>
        <taxon>Spermatophyta</taxon>
        <taxon>Magnoliopsida</taxon>
        <taxon>eudicotyledons</taxon>
        <taxon>Gunneridae</taxon>
        <taxon>Pentapetalae</taxon>
        <taxon>rosids</taxon>
        <taxon>fabids</taxon>
        <taxon>Fabales</taxon>
        <taxon>Fabaceae</taxon>
        <taxon>Papilionoideae</taxon>
        <taxon>50 kb inversion clade</taxon>
        <taxon>NPAAA clade</taxon>
        <taxon>Hologalegina</taxon>
        <taxon>IRL clade</taxon>
        <taxon>Cicereae</taxon>
        <taxon>Cicer</taxon>
    </lineage>
</organism>
<dbReference type="AlphaFoldDB" id="A0A3Q7YCK1"/>
<feature type="region of interest" description="Disordered" evidence="1">
    <location>
        <begin position="1"/>
        <end position="43"/>
    </location>
</feature>